<dbReference type="InterPro" id="IPR009100">
    <property type="entry name" value="AcylCoA_DH/oxidase_NM_dom_sf"/>
</dbReference>
<evidence type="ECO:0000313" key="9">
    <source>
        <dbReference type="Proteomes" id="UP000636960"/>
    </source>
</evidence>
<dbReference type="InterPro" id="IPR009075">
    <property type="entry name" value="AcylCo_DH/oxidase_C"/>
</dbReference>
<comment type="caution">
    <text evidence="8">The sequence shown here is derived from an EMBL/GenBank/DDBJ whole genome shotgun (WGS) entry which is preliminary data.</text>
</comment>
<evidence type="ECO:0000256" key="2">
    <source>
        <dbReference type="ARBA" id="ARBA00009347"/>
    </source>
</evidence>
<evidence type="ECO:0000256" key="5">
    <source>
        <dbReference type="ARBA" id="ARBA00023002"/>
    </source>
</evidence>
<dbReference type="InterPro" id="IPR013786">
    <property type="entry name" value="AcylCoA_DH/ox_N"/>
</dbReference>
<dbReference type="AlphaFoldDB" id="A0A919JT89"/>
<accession>A0A919JT89</accession>
<dbReference type="GO" id="GO:0050660">
    <property type="term" value="F:flavin adenine dinucleotide binding"/>
    <property type="evidence" value="ECO:0007669"/>
    <property type="project" value="InterPro"/>
</dbReference>
<feature type="domain" description="Acyl-CoA dehydrogenase/oxidase C-terminal" evidence="6">
    <location>
        <begin position="201"/>
        <end position="318"/>
    </location>
</feature>
<dbReference type="InterPro" id="IPR036250">
    <property type="entry name" value="AcylCo_DH-like_C"/>
</dbReference>
<dbReference type="Pfam" id="PF00441">
    <property type="entry name" value="Acyl-CoA_dh_1"/>
    <property type="match status" value="1"/>
</dbReference>
<reference evidence="8" key="1">
    <citation type="submission" date="2021-01" db="EMBL/GenBank/DDBJ databases">
        <title>Whole genome shotgun sequence of Actinoplanes rishiriensis NBRC 108556.</title>
        <authorList>
            <person name="Komaki H."/>
            <person name="Tamura T."/>
        </authorList>
    </citation>
    <scope>NUCLEOTIDE SEQUENCE</scope>
    <source>
        <strain evidence="8">NBRC 108556</strain>
    </source>
</reference>
<protein>
    <submittedName>
        <fullName evidence="8">Acyl-CoA dehydrogenase</fullName>
    </submittedName>
</protein>
<dbReference type="Gene3D" id="2.40.110.10">
    <property type="entry name" value="Butyryl-CoA Dehydrogenase, subunit A, domain 2"/>
    <property type="match status" value="1"/>
</dbReference>
<dbReference type="InterPro" id="IPR046373">
    <property type="entry name" value="Acyl-CoA_Oxase/DH_mid-dom_sf"/>
</dbReference>
<dbReference type="SUPFAM" id="SSF47203">
    <property type="entry name" value="Acyl-CoA dehydrogenase C-terminal domain-like"/>
    <property type="match status" value="1"/>
</dbReference>
<evidence type="ECO:0000256" key="3">
    <source>
        <dbReference type="ARBA" id="ARBA00022630"/>
    </source>
</evidence>
<keyword evidence="4" id="KW-0274">FAD</keyword>
<evidence type="ECO:0000259" key="6">
    <source>
        <dbReference type="Pfam" id="PF00441"/>
    </source>
</evidence>
<dbReference type="InterPro" id="IPR037069">
    <property type="entry name" value="AcylCoA_DH/ox_N_sf"/>
</dbReference>
<keyword evidence="9" id="KW-1185">Reference proteome</keyword>
<evidence type="ECO:0000256" key="4">
    <source>
        <dbReference type="ARBA" id="ARBA00022827"/>
    </source>
</evidence>
<comment type="similarity">
    <text evidence="2">Belongs to the acyl-CoA dehydrogenase family.</text>
</comment>
<evidence type="ECO:0000313" key="8">
    <source>
        <dbReference type="EMBL" id="GIE94395.1"/>
    </source>
</evidence>
<comment type="cofactor">
    <cofactor evidence="1">
        <name>FAD</name>
        <dbReference type="ChEBI" id="CHEBI:57692"/>
    </cofactor>
</comment>
<dbReference type="Proteomes" id="UP000636960">
    <property type="component" value="Unassembled WGS sequence"/>
</dbReference>
<dbReference type="PANTHER" id="PTHR43884:SF20">
    <property type="entry name" value="ACYL-COA DEHYDROGENASE FADE28"/>
    <property type="match status" value="1"/>
</dbReference>
<dbReference type="Gene3D" id="1.10.540.10">
    <property type="entry name" value="Acyl-CoA dehydrogenase/oxidase, N-terminal domain"/>
    <property type="match status" value="1"/>
</dbReference>
<name>A0A919JT89_9ACTN</name>
<dbReference type="SUPFAM" id="SSF56645">
    <property type="entry name" value="Acyl-CoA dehydrogenase NM domain-like"/>
    <property type="match status" value="1"/>
</dbReference>
<dbReference type="EMBL" id="BOMV01000013">
    <property type="protein sequence ID" value="GIE94395.1"/>
    <property type="molecule type" value="Genomic_DNA"/>
</dbReference>
<keyword evidence="5" id="KW-0560">Oxidoreductase</keyword>
<dbReference type="PANTHER" id="PTHR43884">
    <property type="entry name" value="ACYL-COA DEHYDROGENASE"/>
    <property type="match status" value="1"/>
</dbReference>
<evidence type="ECO:0000256" key="1">
    <source>
        <dbReference type="ARBA" id="ARBA00001974"/>
    </source>
</evidence>
<evidence type="ECO:0000259" key="7">
    <source>
        <dbReference type="Pfam" id="PF02771"/>
    </source>
</evidence>
<sequence>MDFELSGEARDLATMTRDLAASGRPLWPALADAGVLAAALPKRAGGEGYGLLEQCAVLTELGRHAATVPYLPSIVVAAAGLARFGTDEQVARWAEPAGRGEVVLTHAATGAEAMREREGWALDGVVPAVPAAAEAALVLVPTAEGVFLVQRGDPCVTVEPQSVAGGPGAGRVRLDGAWPAQDRRIADPAFGPWLAAAATIGACAAQLGVVERAVEMTAEYARTRVQFGRPIGAFQAVSQRLADAHTDVEALRLAMWQAACRPTAANVATAGFWAAEAGHRVLHTAVHVHGGVGIDLEYPLHRYFLAAKYHEFLLGGATAQLLALGDVFKSEVERVTVLG</sequence>
<organism evidence="8 9">
    <name type="scientific">Paractinoplanes rishiriensis</name>
    <dbReference type="NCBI Taxonomy" id="1050105"/>
    <lineage>
        <taxon>Bacteria</taxon>
        <taxon>Bacillati</taxon>
        <taxon>Actinomycetota</taxon>
        <taxon>Actinomycetes</taxon>
        <taxon>Micromonosporales</taxon>
        <taxon>Micromonosporaceae</taxon>
        <taxon>Paractinoplanes</taxon>
    </lineage>
</organism>
<gene>
    <name evidence="8" type="ORF">Ari01nite_18600</name>
</gene>
<proteinExistence type="inferred from homology"/>
<dbReference type="Pfam" id="PF02771">
    <property type="entry name" value="Acyl-CoA_dh_N"/>
    <property type="match status" value="1"/>
</dbReference>
<dbReference type="Gene3D" id="1.20.140.10">
    <property type="entry name" value="Butyryl-CoA Dehydrogenase, subunit A, domain 3"/>
    <property type="match status" value="1"/>
</dbReference>
<feature type="domain" description="Acyl-CoA dehydrogenase/oxidase N-terminal" evidence="7">
    <location>
        <begin position="23"/>
        <end position="101"/>
    </location>
</feature>
<dbReference type="GO" id="GO:0003995">
    <property type="term" value="F:acyl-CoA dehydrogenase activity"/>
    <property type="evidence" value="ECO:0007669"/>
    <property type="project" value="TreeGrafter"/>
</dbReference>
<keyword evidence="3" id="KW-0285">Flavoprotein</keyword>